<dbReference type="Pfam" id="PF00400">
    <property type="entry name" value="WD40"/>
    <property type="match status" value="3"/>
</dbReference>
<dbReference type="KEGG" id="fll:EI427_07865"/>
<reference evidence="6 7" key="1">
    <citation type="submission" date="2018-12" db="EMBL/GenBank/DDBJ databases">
        <title>Flammeovirga pectinis sp. nov., isolated from the gut of the Korean scallop, Patinopecten yessoensis.</title>
        <authorList>
            <person name="Bae J.-W."/>
            <person name="Jeong Y.-S."/>
            <person name="Kang W."/>
        </authorList>
    </citation>
    <scope>NUCLEOTIDE SEQUENCE [LARGE SCALE GENOMIC DNA]</scope>
    <source>
        <strain evidence="6 7">L12M1</strain>
    </source>
</reference>
<keyword evidence="7" id="KW-1185">Reference proteome</keyword>
<dbReference type="PANTHER" id="PTHR19879">
    <property type="entry name" value="TRANSCRIPTION INITIATION FACTOR TFIID"/>
    <property type="match status" value="1"/>
</dbReference>
<dbReference type="PROSITE" id="PS50082">
    <property type="entry name" value="WD_REPEATS_2"/>
    <property type="match status" value="5"/>
</dbReference>
<dbReference type="GO" id="GO:0004197">
    <property type="term" value="F:cysteine-type endopeptidase activity"/>
    <property type="evidence" value="ECO:0007669"/>
    <property type="project" value="InterPro"/>
</dbReference>
<feature type="domain" description="Peptidase C14 caspase" evidence="5">
    <location>
        <begin position="729"/>
        <end position="954"/>
    </location>
</feature>
<evidence type="ECO:0000256" key="4">
    <source>
        <dbReference type="SAM" id="SignalP"/>
    </source>
</evidence>
<dbReference type="RefSeq" id="WP_126613382.1">
    <property type="nucleotide sequence ID" value="NZ_CP034562.1"/>
</dbReference>
<dbReference type="Proteomes" id="UP000267268">
    <property type="component" value="Chromosome 1"/>
</dbReference>
<dbReference type="InterPro" id="IPR015943">
    <property type="entry name" value="WD40/YVTN_repeat-like_dom_sf"/>
</dbReference>
<dbReference type="InterPro" id="IPR020472">
    <property type="entry name" value="WD40_PAC1"/>
</dbReference>
<evidence type="ECO:0000313" key="7">
    <source>
        <dbReference type="Proteomes" id="UP000267268"/>
    </source>
</evidence>
<dbReference type="PANTHER" id="PTHR19879:SF9">
    <property type="entry name" value="TRANSCRIPTION INITIATION FACTOR TFIID SUBUNIT 5"/>
    <property type="match status" value="1"/>
</dbReference>
<keyword evidence="4" id="KW-0732">Signal</keyword>
<evidence type="ECO:0000256" key="3">
    <source>
        <dbReference type="PROSITE-ProRule" id="PRU00221"/>
    </source>
</evidence>
<dbReference type="SUPFAM" id="SSF50978">
    <property type="entry name" value="WD40 repeat-like"/>
    <property type="match status" value="1"/>
</dbReference>
<dbReference type="InterPro" id="IPR001680">
    <property type="entry name" value="WD40_rpt"/>
</dbReference>
<dbReference type="SMART" id="SM00320">
    <property type="entry name" value="WD40"/>
    <property type="match status" value="8"/>
</dbReference>
<sequence>MKKKQLFTFCILLLYSLFFSNFLFAQESSMNLVIDPQGHSGLVRKVIFTAENKKIVSVSEDKTIRIWDVKSNTLLKTLWGEHKKGKEGRYNALALSPDNRLMAVGGYLPNNEIRIINLNTGKQIASLLGHDNIVSDLKFSADGMWLGSSSADQSVRIWYMPVIKNEVFEEEPFEKLLIPEHTDIVYNIDFSSDGTRLVTCSFDGTVRLYSMAVSMSNARVVKVWETSERFTNVDISSDNKYVVAGQSKGKVYIWNTNGSEITTLNDTKGFISSLAFSDDDRKLMITDSKGDLFLYDTDVWLKSKDTGISEGSFSTASFANGSSNYCVTSSGSDGIIKIWDLKSGKKIREFHGVGLPNQRIGMQNGLSVALSISEKARKPYNKVFSFDSLDMILSVENQQVFSMPTIKNESLSLTKTSNYSLEAGLTTIKNDKNRDKSIEVYCIGINNDIIVGSGVSLKRYNSEGVLLKEYNTASSSKNAINVSKDGKYLISSSANQITELWNYESGELLASLFVSNTNDWVCWSPKGYYQASAGGEKYIGWLKNNGVGRLASFYKVSFARDTYHKPELLKKIIANGTIVGLLEDQNNEVFDEVIYEQPIVEWISPAMNMFLDTAHVVNVMANITSKIPLDVLKILVNGRPAYISPKENLKTESDEFLYVIDEQLTITSQVSNIQIFAANSSTSFTSDAREVSLGRERKKSKMDLDFDLDEMFNSVENQRSLKPNIYLLSIGVSEYRDNTLNLTYADKDAIAVSDLYQKQQEGEVFNKVNVKQLTNDKAVKGEILSGFEWLSKNARSNDLAIVFIASHGLNKDNNFYIIPHDVDLNNVNETAVSWADCSQLMASLPSQVLLYVDACNSGQLGTDISHSDNTESIRKLSSDENGVVVMSAATGKESSLESPSWGHGAFTSAILEGVLQGKADYSGDNRITLRELDLYVATKVEELTKGKQHPTTQKPSTISTMTVGEKVMK</sequence>
<organism evidence="6 7">
    <name type="scientific">Flammeovirga pectinis</name>
    <dbReference type="NCBI Taxonomy" id="2494373"/>
    <lineage>
        <taxon>Bacteria</taxon>
        <taxon>Pseudomonadati</taxon>
        <taxon>Bacteroidota</taxon>
        <taxon>Cytophagia</taxon>
        <taxon>Cytophagales</taxon>
        <taxon>Flammeovirgaceae</taxon>
        <taxon>Flammeovirga</taxon>
    </lineage>
</organism>
<feature type="repeat" description="WD" evidence="3">
    <location>
        <begin position="36"/>
        <end position="77"/>
    </location>
</feature>
<protein>
    <recommendedName>
        <fullName evidence="5">Peptidase C14 caspase domain-containing protein</fullName>
    </recommendedName>
</protein>
<dbReference type="PRINTS" id="PR00320">
    <property type="entry name" value="GPROTEINBRPT"/>
</dbReference>
<dbReference type="GO" id="GO:0006508">
    <property type="term" value="P:proteolysis"/>
    <property type="evidence" value="ECO:0007669"/>
    <property type="project" value="InterPro"/>
</dbReference>
<dbReference type="SUPFAM" id="SSF101898">
    <property type="entry name" value="NHL repeat"/>
    <property type="match status" value="1"/>
</dbReference>
<dbReference type="EMBL" id="CP034562">
    <property type="protein sequence ID" value="AZQ62152.1"/>
    <property type="molecule type" value="Genomic_DNA"/>
</dbReference>
<feature type="repeat" description="WD" evidence="3">
    <location>
        <begin position="470"/>
        <end position="511"/>
    </location>
</feature>
<keyword evidence="2" id="KW-0677">Repeat</keyword>
<dbReference type="Pfam" id="PF00656">
    <property type="entry name" value="Peptidase_C14"/>
    <property type="match status" value="1"/>
</dbReference>
<feature type="repeat" description="WD" evidence="3">
    <location>
        <begin position="327"/>
        <end position="349"/>
    </location>
</feature>
<dbReference type="CDD" id="cd00200">
    <property type="entry name" value="WD40"/>
    <property type="match status" value="1"/>
</dbReference>
<evidence type="ECO:0000313" key="6">
    <source>
        <dbReference type="EMBL" id="AZQ62152.1"/>
    </source>
</evidence>
<evidence type="ECO:0000256" key="1">
    <source>
        <dbReference type="ARBA" id="ARBA00022574"/>
    </source>
</evidence>
<dbReference type="Gene3D" id="2.130.10.10">
    <property type="entry name" value="YVTN repeat-like/Quinoprotein amine dehydrogenase"/>
    <property type="match status" value="3"/>
</dbReference>
<dbReference type="AlphaFoldDB" id="A0A3S9P1W2"/>
<dbReference type="PROSITE" id="PS50294">
    <property type="entry name" value="WD_REPEATS_REGION"/>
    <property type="match status" value="3"/>
</dbReference>
<feature type="signal peptide" evidence="4">
    <location>
        <begin position="1"/>
        <end position="25"/>
    </location>
</feature>
<dbReference type="InterPro" id="IPR019775">
    <property type="entry name" value="WD40_repeat_CS"/>
</dbReference>
<name>A0A3S9P1W2_9BACT</name>
<feature type="repeat" description="WD" evidence="3">
    <location>
        <begin position="178"/>
        <end position="211"/>
    </location>
</feature>
<evidence type="ECO:0000259" key="5">
    <source>
        <dbReference type="Pfam" id="PF00656"/>
    </source>
</evidence>
<dbReference type="PROSITE" id="PS00678">
    <property type="entry name" value="WD_REPEATS_1"/>
    <property type="match status" value="1"/>
</dbReference>
<proteinExistence type="predicted"/>
<accession>A0A3S9P1W2</accession>
<dbReference type="OrthoDB" id="1492850at2"/>
<evidence type="ECO:0000256" key="2">
    <source>
        <dbReference type="ARBA" id="ARBA00022737"/>
    </source>
</evidence>
<gene>
    <name evidence="6" type="ORF">EI427_07865</name>
</gene>
<feature type="chain" id="PRO_5019319454" description="Peptidase C14 caspase domain-containing protein" evidence="4">
    <location>
        <begin position="26"/>
        <end position="969"/>
    </location>
</feature>
<dbReference type="InterPro" id="IPR011600">
    <property type="entry name" value="Pept_C14_caspase"/>
</dbReference>
<dbReference type="InterPro" id="IPR029030">
    <property type="entry name" value="Caspase-like_dom_sf"/>
</dbReference>
<dbReference type="SUPFAM" id="SSF52129">
    <property type="entry name" value="Caspase-like"/>
    <property type="match status" value="1"/>
</dbReference>
<dbReference type="InterPro" id="IPR036322">
    <property type="entry name" value="WD40_repeat_dom_sf"/>
</dbReference>
<keyword evidence="1 3" id="KW-0853">WD repeat</keyword>
<dbReference type="Gene3D" id="3.40.50.1460">
    <property type="match status" value="1"/>
</dbReference>
<feature type="repeat" description="WD" evidence="3">
    <location>
        <begin position="127"/>
        <end position="158"/>
    </location>
</feature>